<organism evidence="2 3">
    <name type="scientific">Sporothrix schenckii (strain ATCC 58251 / de Perez 2211183)</name>
    <name type="common">Rose-picker's disease fungus</name>
    <dbReference type="NCBI Taxonomy" id="1391915"/>
    <lineage>
        <taxon>Eukaryota</taxon>
        <taxon>Fungi</taxon>
        <taxon>Dikarya</taxon>
        <taxon>Ascomycota</taxon>
        <taxon>Pezizomycotina</taxon>
        <taxon>Sordariomycetes</taxon>
        <taxon>Sordariomycetidae</taxon>
        <taxon>Ophiostomatales</taxon>
        <taxon>Ophiostomataceae</taxon>
        <taxon>Sporothrix</taxon>
    </lineage>
</organism>
<keyword evidence="3" id="KW-1185">Reference proteome</keyword>
<dbReference type="AlphaFoldDB" id="U7PUX2"/>
<dbReference type="GO" id="GO:0000785">
    <property type="term" value="C:chromatin"/>
    <property type="evidence" value="ECO:0007669"/>
    <property type="project" value="TreeGrafter"/>
</dbReference>
<dbReference type="Gene3D" id="3.30.40.10">
    <property type="entry name" value="Zinc/RING finger domain, C3HC4 (zinc finger)"/>
    <property type="match status" value="1"/>
</dbReference>
<feature type="compositionally biased region" description="Acidic residues" evidence="1">
    <location>
        <begin position="469"/>
        <end position="481"/>
    </location>
</feature>
<dbReference type="EMBL" id="KI440845">
    <property type="protein sequence ID" value="ERS99413.1"/>
    <property type="molecule type" value="Genomic_DNA"/>
</dbReference>
<feature type="region of interest" description="Disordered" evidence="1">
    <location>
        <begin position="459"/>
        <end position="574"/>
    </location>
</feature>
<dbReference type="eggNOG" id="KOG2169">
    <property type="taxonomic scope" value="Eukaryota"/>
</dbReference>
<evidence type="ECO:0000313" key="2">
    <source>
        <dbReference type="EMBL" id="ERS99413.1"/>
    </source>
</evidence>
<protein>
    <submittedName>
        <fullName evidence="2">Uncharacterized protein</fullName>
    </submittedName>
</protein>
<feature type="region of interest" description="Disordered" evidence="1">
    <location>
        <begin position="1"/>
        <end position="84"/>
    </location>
</feature>
<sequence length="574" mass="63339">MYYAENTASVSRNSLIQPNIPPITLQPAGAVPSAPALGQQVASDIPAQAQPHQPQQQQQEEQQQQTQQPQQQPSLVGGRQQHQDAPISLEGHRSIFPPAGSTIARSEYPLDPNDFRAFQQALTQLDRRSPTRVMINRTSQKLLPPKPGSPRFYQYVQRLTLGPCSTPIRKIMYTFEFTITEEDFAQICFRSTPQGALLPIESHFDGSLSYRVRCCTARDGVQAMTESEWVTSNTQWPVNIFMKINGTAVFARRQSHNGKDLPVNITQLILFGVNKVEVAIPEQSSKSSTSPNYFFGVETVETAHCNRSVDYIMKNGVQHASVTVDKIKSRLRSTSDDDGFTVLQNSVSVDLADPYSARLFKIPVRGAQCQHIECFDLHNWLNTRPVCTSYPMNPFCQHAYDCTCPKPQEPTMPDKWRCPICSNDARPTSLRIDRFLVDVRAKLKELGTLDKVKSIRVMGDGTWTPIGGNEEDDDDGGDSDDEKVGLASGSNPISGTTVTSTTNNSTTTNNTVNSSTATSSTATTSAAKRKPNTQQQKGQPPRKVARTDAESNAAAPAKRAVPTSRPIEIIEIDD</sequence>
<dbReference type="InterPro" id="IPR013083">
    <property type="entry name" value="Znf_RING/FYVE/PHD"/>
</dbReference>
<dbReference type="PANTHER" id="PTHR10782">
    <property type="entry name" value="ZINC FINGER MIZ DOMAIN-CONTAINING PROTEIN"/>
    <property type="match status" value="1"/>
</dbReference>
<dbReference type="Proteomes" id="UP000018087">
    <property type="component" value="Unassembled WGS sequence"/>
</dbReference>
<dbReference type="GO" id="GO:0061665">
    <property type="term" value="F:SUMO ligase activity"/>
    <property type="evidence" value="ECO:0007669"/>
    <property type="project" value="TreeGrafter"/>
</dbReference>
<dbReference type="HOGENOM" id="CLU_034312_1_0_1"/>
<gene>
    <name evidence="2" type="ORF">HMPREF1624_04613</name>
</gene>
<feature type="region of interest" description="Disordered" evidence="1">
    <location>
        <begin position="89"/>
        <end position="108"/>
    </location>
</feature>
<dbReference type="GO" id="GO:0016925">
    <property type="term" value="P:protein sumoylation"/>
    <property type="evidence" value="ECO:0007669"/>
    <property type="project" value="TreeGrafter"/>
</dbReference>
<dbReference type="PANTHER" id="PTHR10782:SF4">
    <property type="entry name" value="TONALLI, ISOFORM E"/>
    <property type="match status" value="1"/>
</dbReference>
<evidence type="ECO:0000313" key="3">
    <source>
        <dbReference type="Proteomes" id="UP000018087"/>
    </source>
</evidence>
<proteinExistence type="predicted"/>
<feature type="compositionally biased region" description="Low complexity" evidence="1">
    <location>
        <begin position="496"/>
        <end position="526"/>
    </location>
</feature>
<name>U7PUX2_SPOS1</name>
<evidence type="ECO:0000256" key="1">
    <source>
        <dbReference type="SAM" id="MobiDB-lite"/>
    </source>
</evidence>
<dbReference type="STRING" id="1391915.U7PUX2"/>
<dbReference type="OrthoDB" id="27975at2759"/>
<accession>U7PUX2</accession>
<feature type="compositionally biased region" description="Polar residues" evidence="1">
    <location>
        <begin position="1"/>
        <end position="17"/>
    </location>
</feature>
<feature type="compositionally biased region" description="Low complexity" evidence="1">
    <location>
        <begin position="46"/>
        <end position="73"/>
    </location>
</feature>
<reference evidence="3" key="1">
    <citation type="journal article" date="2014" name="Genome Announc.">
        <title>Genome sequence of the pathogenic fungus Sporothrix schenckii (ATCC 58251).</title>
        <authorList>
            <person name="Cuomo C.A."/>
            <person name="Rodriguez-Del Valle N."/>
            <person name="Perez-Sanchez L."/>
            <person name="Abouelleil A."/>
            <person name="Goldberg J."/>
            <person name="Young S."/>
            <person name="Zeng Q."/>
            <person name="Birren B.W."/>
        </authorList>
    </citation>
    <scope>NUCLEOTIDE SEQUENCE [LARGE SCALE GENOMIC DNA]</scope>
    <source>
        <strain evidence="3">ATCC 58251 / de Perez 2211183</strain>
    </source>
</reference>